<evidence type="ECO:0000256" key="5">
    <source>
        <dbReference type="ARBA" id="ARBA00022741"/>
    </source>
</evidence>
<dbReference type="PANTHER" id="PTHR47545:SF1">
    <property type="entry name" value="MULTIFUNCTIONAL CCA PROTEIN"/>
    <property type="match status" value="1"/>
</dbReference>
<dbReference type="SUPFAM" id="SSF81301">
    <property type="entry name" value="Nucleotidyltransferase"/>
    <property type="match status" value="1"/>
</dbReference>
<evidence type="ECO:0000256" key="2">
    <source>
        <dbReference type="ARBA" id="ARBA00022694"/>
    </source>
</evidence>
<keyword evidence="5" id="KW-0547">Nucleotide-binding</keyword>
<evidence type="ECO:0000259" key="10">
    <source>
        <dbReference type="Pfam" id="PF01743"/>
    </source>
</evidence>
<dbReference type="Pfam" id="PF01743">
    <property type="entry name" value="PolyA_pol"/>
    <property type="match status" value="1"/>
</dbReference>
<comment type="caution">
    <text evidence="11">The sequence shown here is derived from an EMBL/GenBank/DDBJ whole genome shotgun (WGS) entry which is preliminary data.</text>
</comment>
<dbReference type="GO" id="GO:0008033">
    <property type="term" value="P:tRNA processing"/>
    <property type="evidence" value="ECO:0007669"/>
    <property type="project" value="UniProtKB-KW"/>
</dbReference>
<evidence type="ECO:0000256" key="7">
    <source>
        <dbReference type="ARBA" id="ARBA00022842"/>
    </source>
</evidence>
<evidence type="ECO:0000256" key="6">
    <source>
        <dbReference type="ARBA" id="ARBA00022840"/>
    </source>
</evidence>
<evidence type="ECO:0000313" key="12">
    <source>
        <dbReference type="Proteomes" id="UP000196531"/>
    </source>
</evidence>
<name>A0A1Y5FFF6_9BACT</name>
<evidence type="ECO:0000256" key="1">
    <source>
        <dbReference type="ARBA" id="ARBA00022679"/>
    </source>
</evidence>
<keyword evidence="4" id="KW-0479">Metal-binding</keyword>
<dbReference type="GO" id="GO:0016779">
    <property type="term" value="F:nucleotidyltransferase activity"/>
    <property type="evidence" value="ECO:0007669"/>
    <property type="project" value="UniProtKB-KW"/>
</dbReference>
<accession>A0A1Y5FFF6</accession>
<keyword evidence="6" id="KW-0067">ATP-binding</keyword>
<dbReference type="GO" id="GO:0003723">
    <property type="term" value="F:RNA binding"/>
    <property type="evidence" value="ECO:0007669"/>
    <property type="project" value="UniProtKB-KW"/>
</dbReference>
<protein>
    <recommendedName>
        <fullName evidence="10">Poly A polymerase head domain-containing protein</fullName>
    </recommendedName>
</protein>
<comment type="similarity">
    <text evidence="9">Belongs to the tRNA nucleotidyltransferase/poly(A) polymerase family.</text>
</comment>
<dbReference type="PANTHER" id="PTHR47545">
    <property type="entry name" value="MULTIFUNCTIONAL CCA PROTEIN"/>
    <property type="match status" value="1"/>
</dbReference>
<dbReference type="Gene3D" id="3.30.460.10">
    <property type="entry name" value="Beta Polymerase, domain 2"/>
    <property type="match status" value="1"/>
</dbReference>
<dbReference type="InterPro" id="IPR002646">
    <property type="entry name" value="PolA_pol_head_dom"/>
</dbReference>
<organism evidence="11 12">
    <name type="scientific">Halobacteriovorax marinus</name>
    <dbReference type="NCBI Taxonomy" id="97084"/>
    <lineage>
        <taxon>Bacteria</taxon>
        <taxon>Pseudomonadati</taxon>
        <taxon>Bdellovibrionota</taxon>
        <taxon>Bacteriovoracia</taxon>
        <taxon>Bacteriovoracales</taxon>
        <taxon>Halobacteriovoraceae</taxon>
        <taxon>Halobacteriovorax</taxon>
    </lineage>
</organism>
<dbReference type="GO" id="GO:0005524">
    <property type="term" value="F:ATP binding"/>
    <property type="evidence" value="ECO:0007669"/>
    <property type="project" value="UniProtKB-KW"/>
</dbReference>
<dbReference type="GO" id="GO:0046872">
    <property type="term" value="F:metal ion binding"/>
    <property type="evidence" value="ECO:0007669"/>
    <property type="project" value="UniProtKB-KW"/>
</dbReference>
<evidence type="ECO:0000313" key="11">
    <source>
        <dbReference type="EMBL" id="OUR97942.1"/>
    </source>
</evidence>
<dbReference type="SUPFAM" id="SSF81891">
    <property type="entry name" value="Poly A polymerase C-terminal region-like"/>
    <property type="match status" value="1"/>
</dbReference>
<evidence type="ECO:0000256" key="4">
    <source>
        <dbReference type="ARBA" id="ARBA00022723"/>
    </source>
</evidence>
<sequence>MSDSKSLKNFSEHYPKEVRELLSLILSKGFSLTLVGGAVRDFLLDGVVSKDLDFEIRLSTHLSGDAWLEKLATLGKSLTKDHSYKVEVLSFNILRIKIADYEVELSSPRQETFLDREALGHSDFSGTFSSDLNYTEAYKRRDFTVNAIGIEFLVGDEFKLVDPYSGVKDLSSKTLNYIDESFFKDPVRFLRALRFKVKLGFTLSRELKDNIVYFNLEKLSKFYFLQEGRKIGLERMVYEMNFSVRKFAVKLPAWASEFSNIDTSLLSCINSLEELLIAHAKNSKTSVESIEKLAKDLGIKKSVPSALISLRKLAQLDFKKVCDEISGLEFDKACAVEEINSLVLARALKSKNSRELVGEFLSASFVEFIFCELEGLEKFESLKSGIVPKQRSMLGIYCHINKN</sequence>
<proteinExistence type="inferred from homology"/>
<feature type="domain" description="Poly A polymerase head" evidence="10">
    <location>
        <begin position="33"/>
        <end position="175"/>
    </location>
</feature>
<dbReference type="AlphaFoldDB" id="A0A1Y5FFF6"/>
<evidence type="ECO:0000256" key="9">
    <source>
        <dbReference type="RuleBase" id="RU003953"/>
    </source>
</evidence>
<keyword evidence="3" id="KW-0548">Nucleotidyltransferase</keyword>
<evidence type="ECO:0000256" key="8">
    <source>
        <dbReference type="ARBA" id="ARBA00022884"/>
    </source>
</evidence>
<dbReference type="Proteomes" id="UP000196531">
    <property type="component" value="Unassembled WGS sequence"/>
</dbReference>
<keyword evidence="7" id="KW-0460">Magnesium</keyword>
<dbReference type="InterPro" id="IPR043519">
    <property type="entry name" value="NT_sf"/>
</dbReference>
<dbReference type="Gene3D" id="1.10.110.30">
    <property type="match status" value="1"/>
</dbReference>
<gene>
    <name evidence="11" type="ORF">A9Q84_07030</name>
</gene>
<dbReference type="InterPro" id="IPR050124">
    <property type="entry name" value="tRNA_CCA-adding_enzyme"/>
</dbReference>
<keyword evidence="8 9" id="KW-0694">RNA-binding</keyword>
<keyword evidence="1 9" id="KW-0808">Transferase</keyword>
<reference evidence="12" key="1">
    <citation type="journal article" date="2017" name="Proc. Natl. Acad. Sci. U.S.A.">
        <title>Simulation of Deepwater Horizon oil plume reveals substrate specialization within a complex community of hydrocarbon-degraders.</title>
        <authorList>
            <person name="Hu P."/>
            <person name="Dubinsky E.A."/>
            <person name="Probst A.J."/>
            <person name="Wang J."/>
            <person name="Sieber C.M.K."/>
            <person name="Tom L.M."/>
            <person name="Gardinali P."/>
            <person name="Banfield J.F."/>
            <person name="Atlas R.M."/>
            <person name="Andersen G.L."/>
        </authorList>
    </citation>
    <scope>NUCLEOTIDE SEQUENCE [LARGE SCALE GENOMIC DNA]</scope>
</reference>
<keyword evidence="2" id="KW-0819">tRNA processing</keyword>
<evidence type="ECO:0000256" key="3">
    <source>
        <dbReference type="ARBA" id="ARBA00022695"/>
    </source>
</evidence>
<dbReference type="EMBL" id="MAAO01000005">
    <property type="protein sequence ID" value="OUR97942.1"/>
    <property type="molecule type" value="Genomic_DNA"/>
</dbReference>